<dbReference type="Proteomes" id="UP000642993">
    <property type="component" value="Unassembled WGS sequence"/>
</dbReference>
<evidence type="ECO:0000313" key="2">
    <source>
        <dbReference type="Proteomes" id="UP000642993"/>
    </source>
</evidence>
<proteinExistence type="predicted"/>
<name>A0A927JBB9_9ACTN</name>
<protein>
    <submittedName>
        <fullName evidence="1">Uncharacterized protein</fullName>
    </submittedName>
</protein>
<evidence type="ECO:0000313" key="1">
    <source>
        <dbReference type="EMBL" id="MBD8505532.1"/>
    </source>
</evidence>
<dbReference type="RefSeq" id="WP_192037956.1">
    <property type="nucleotide sequence ID" value="NZ_JACYWE010000001.1"/>
</dbReference>
<organism evidence="1 2">
    <name type="scientific">Lolliginicoccus lacisalsi</name>
    <dbReference type="NCBI Taxonomy" id="2742202"/>
    <lineage>
        <taxon>Bacteria</taxon>
        <taxon>Bacillati</taxon>
        <taxon>Actinomycetota</taxon>
        <taxon>Actinomycetes</taxon>
        <taxon>Mycobacteriales</taxon>
        <taxon>Hoyosellaceae</taxon>
        <taxon>Lolliginicoccus</taxon>
    </lineage>
</organism>
<reference evidence="1" key="1">
    <citation type="submission" date="2020-09" db="EMBL/GenBank/DDBJ databases">
        <title>Hoyosella lacisalsi sp. nov., a halotolerant actinobacterium isolated from soil of Lake Gudzhirganskoe.</title>
        <authorList>
            <person name="Yang Q."/>
            <person name="Guo P.Y."/>
            <person name="Liu S.W."/>
            <person name="Li F.N."/>
            <person name="Sun C.H."/>
        </authorList>
    </citation>
    <scope>NUCLEOTIDE SEQUENCE</scope>
    <source>
        <strain evidence="1">G463</strain>
    </source>
</reference>
<gene>
    <name evidence="1" type="ORF">HT102_03375</name>
</gene>
<accession>A0A927JBB9</accession>
<dbReference type="EMBL" id="JACYWE010000001">
    <property type="protein sequence ID" value="MBD8505532.1"/>
    <property type="molecule type" value="Genomic_DNA"/>
</dbReference>
<sequence>MTHEPELARCPERGCAQRWPATLPTHKRLCFDHGDEFAFVSPTFTRDEPTTQPGDEP</sequence>
<dbReference type="AlphaFoldDB" id="A0A927JBB9"/>
<keyword evidence="2" id="KW-1185">Reference proteome</keyword>
<comment type="caution">
    <text evidence="1">The sequence shown here is derived from an EMBL/GenBank/DDBJ whole genome shotgun (WGS) entry which is preliminary data.</text>
</comment>